<feature type="repeat" description="TPR" evidence="3">
    <location>
        <begin position="652"/>
        <end position="685"/>
    </location>
</feature>
<accession>A0ABM1EKZ9</accession>
<dbReference type="InterPro" id="IPR050498">
    <property type="entry name" value="Ycf3"/>
</dbReference>
<dbReference type="InterPro" id="IPR011990">
    <property type="entry name" value="TPR-like_helical_dom_sf"/>
</dbReference>
<dbReference type="PROSITE" id="PS50005">
    <property type="entry name" value="TPR"/>
    <property type="match status" value="8"/>
</dbReference>
<keyword evidence="1" id="KW-0677">Repeat</keyword>
<protein>
    <submittedName>
        <fullName evidence="5">Uncharacterized protein LOC106813278</fullName>
    </submittedName>
</protein>
<dbReference type="Pfam" id="PF13181">
    <property type="entry name" value="TPR_8"/>
    <property type="match status" value="3"/>
</dbReference>
<dbReference type="SUPFAM" id="SSF48452">
    <property type="entry name" value="TPR-like"/>
    <property type="match status" value="3"/>
</dbReference>
<feature type="repeat" description="TPR" evidence="3">
    <location>
        <begin position="1426"/>
        <end position="1459"/>
    </location>
</feature>
<feature type="repeat" description="TPR" evidence="3">
    <location>
        <begin position="1392"/>
        <end position="1425"/>
    </location>
</feature>
<dbReference type="InterPro" id="IPR019734">
    <property type="entry name" value="TPR_rpt"/>
</dbReference>
<dbReference type="RefSeq" id="XP_014672870.1">
    <property type="nucleotide sequence ID" value="XM_014817384.1"/>
</dbReference>
<dbReference type="GeneID" id="106813278"/>
<feature type="repeat" description="TPR" evidence="3">
    <location>
        <begin position="993"/>
        <end position="1026"/>
    </location>
</feature>
<feature type="repeat" description="TPR" evidence="3">
    <location>
        <begin position="1048"/>
        <end position="1081"/>
    </location>
</feature>
<feature type="repeat" description="TPR" evidence="3">
    <location>
        <begin position="584"/>
        <end position="617"/>
    </location>
</feature>
<dbReference type="PANTHER" id="PTHR44858">
    <property type="entry name" value="TETRATRICOPEPTIDE REPEAT PROTEIN 6"/>
    <property type="match status" value="1"/>
</dbReference>
<organism evidence="4 5">
    <name type="scientific">Priapulus caudatus</name>
    <name type="common">Priapulid worm</name>
    <dbReference type="NCBI Taxonomy" id="37621"/>
    <lineage>
        <taxon>Eukaryota</taxon>
        <taxon>Metazoa</taxon>
        <taxon>Ecdysozoa</taxon>
        <taxon>Scalidophora</taxon>
        <taxon>Priapulida</taxon>
        <taxon>Priapulimorpha</taxon>
        <taxon>Priapulimorphida</taxon>
        <taxon>Priapulidae</taxon>
        <taxon>Priapulus</taxon>
    </lineage>
</organism>
<gene>
    <name evidence="5" type="primary">LOC106813278</name>
</gene>
<name>A0ABM1EKZ9_PRICU</name>
<feature type="repeat" description="TPR" evidence="3">
    <location>
        <begin position="1115"/>
        <end position="1148"/>
    </location>
</feature>
<feature type="repeat" description="TPR" evidence="3">
    <location>
        <begin position="1494"/>
        <end position="1527"/>
    </location>
</feature>
<reference evidence="5" key="1">
    <citation type="submission" date="2025-08" db="UniProtKB">
        <authorList>
            <consortium name="RefSeq"/>
        </authorList>
    </citation>
    <scope>IDENTIFICATION</scope>
</reference>
<evidence type="ECO:0000256" key="2">
    <source>
        <dbReference type="ARBA" id="ARBA00022803"/>
    </source>
</evidence>
<dbReference type="PROSITE" id="PS50293">
    <property type="entry name" value="TPR_REGION"/>
    <property type="match status" value="1"/>
</dbReference>
<dbReference type="Pfam" id="PF00515">
    <property type="entry name" value="TPR_1"/>
    <property type="match status" value="1"/>
</dbReference>
<dbReference type="SMART" id="SM00028">
    <property type="entry name" value="TPR"/>
    <property type="match status" value="22"/>
</dbReference>
<dbReference type="Pfam" id="PF13432">
    <property type="entry name" value="TPR_16"/>
    <property type="match status" value="2"/>
</dbReference>
<evidence type="ECO:0000256" key="1">
    <source>
        <dbReference type="ARBA" id="ARBA00022737"/>
    </source>
</evidence>
<evidence type="ECO:0000313" key="5">
    <source>
        <dbReference type="RefSeq" id="XP_014672870.1"/>
    </source>
</evidence>
<sequence>MRQSRAINKRIQVQKPAILTSLGTAQRVRFSVRDRKPITTPMAMAMSCEGTTGQPPYLAARKSPLPQSTVKILESEEEAGIKNISQTSDIDIVPETEANYVKSMKELMEEAQFLAAALDQSVVLPLDSTPISCTSTHGTVLTSDEARVADSIHTCVKPHEQALEICFEKKEISHEPSTQDKFYFSSEEELCILEAEENSEEREKLEVIGCRKHYCGRKKVNTEKLTESAAHDIVDTEHISLARKQIHYFCTLPDTVSQLPSSLQTLLKEIGLYGWQRGKQVGNNLDLLTKVENQKLNSSSTTNVEGEPIAVPMHLWWAPAPPKLCLLPSYVEACLFPNLIPADPNLYEESVISQGESNCEGEDELRLREQLVFRKQPSLDTLFHRPVNSPTSTSAESAPELCPTEADPGFINWSEDQLYEACENELVVKETSHPDSSYVTTRRQEDIDRFLAHIPSVLQRSQSQDLQERYVLPTLQRAKSIPDSLDFDEYAFVVGNRMMAENDREWVRDIWNQWFDEVFPLPESESSAIEIEGCPKLLVQTNADDSRQTVLLSNADKEGQLTVKVQEELNELSSKIDSSEGLVAIHLCRRGAIYLKLNQLEMAYQDITKSLKLEPQLMDGYWHRHNLLLKQKKPKAAIEDLNKIISGTSQPIKAYKSRGDVYEKIGDISMAILSYDQAIALSPTDYESHLRRAELYILNGQLSLAHDDLKTAVKLSPARTEARMKQVELYLSDRQWQLAVSGLTVILERDPYNTNALLLRGQALIQQESWQMALRDVSAVVHLDPCSSKAFYHRGCLLRKVDSRRALQDLSVSLLLDPGPDNVMAYFHRAIIYHSISKYEASIHDFIQAVNLDHSLVAALVNIGIIYMLKKKDCYKALKYFMMAVREDPTNIRARLCRAKAYRLMKMHRKALSEITQIIHLRPDVLQYYMYRGDLLFELGDLELARFCIEQAAELNLGLRNSPSQEAVVQSFLGNHAKASEVLKMALQRQPQAHHWLLLGNAQMKAGDFVEAVESLEQALLVHGSKWSTHQESVQRKAAQQLTTADLTDAHYSLGISHIELGNHNLALDYLNNALTGNQRFALAHFHKGELELEQGKKKGMFSTSKALAVNPSLFQAFLSRAAFYSLEGKYSKAILNCNEAIKLRPDCTRAYLYRGALKYKIQAYKLAVSDLTKTIELDKKCAVAYFNRAICLQQLKMYQMAVQDFSLVLLLDKAGKLKLRAVTNRALLYLHIGDTEAALYDMVLAHDMCPYDPVIIHTLGVCYHRLQQLQTAVLCFSDAAKLDKFMLEAYVGRANALMDYGSDSAQFWARKDYERVLRLQPTYLPARIALAFNLQAAGKFQKAWNHLSIAVSLDPGYAPALEARAVVCLQMSNKFAALQDMNTAVHLSPSPAHLSNRGVIQQSIGDMRNAVEDFQAAVRKDPTHALAHYNLGNVYLSNRQYKQAAAEYTMALEKKPADDAMFMNRALAKVMLKDTSGALDDLEKAAKLASQNGSIYFNRGNLYYTLQQYELAELDYSTALALQPGDPILLQCRSLARGKLHRFTDAMVDHQSALCSVE</sequence>
<dbReference type="Proteomes" id="UP000695022">
    <property type="component" value="Unplaced"/>
</dbReference>
<dbReference type="Gene3D" id="1.25.40.10">
    <property type="entry name" value="Tetratricopeptide repeat domain"/>
    <property type="match status" value="9"/>
</dbReference>
<keyword evidence="4" id="KW-1185">Reference proteome</keyword>
<keyword evidence="2 3" id="KW-0802">TPR repeat</keyword>
<dbReference type="PANTHER" id="PTHR44858:SF1">
    <property type="entry name" value="UDP-N-ACETYLGLUCOSAMINE--PEPTIDE N-ACETYLGLUCOSAMINYLTRANSFERASE SPINDLY-RELATED"/>
    <property type="match status" value="1"/>
</dbReference>
<evidence type="ECO:0000256" key="3">
    <source>
        <dbReference type="PROSITE-ProRule" id="PRU00339"/>
    </source>
</evidence>
<evidence type="ECO:0000313" key="4">
    <source>
        <dbReference type="Proteomes" id="UP000695022"/>
    </source>
</evidence>
<proteinExistence type="predicted"/>